<keyword evidence="3" id="KW-1185">Reference proteome</keyword>
<dbReference type="InterPro" id="IPR044843">
    <property type="entry name" value="Trans_IPPS_bact-type"/>
</dbReference>
<dbReference type="PROSITE" id="PS01044">
    <property type="entry name" value="SQUALEN_PHYTOEN_SYN_1"/>
    <property type="match status" value="1"/>
</dbReference>
<dbReference type="PROSITE" id="PS01045">
    <property type="entry name" value="SQUALEN_PHYTOEN_SYN_2"/>
    <property type="match status" value="1"/>
</dbReference>
<dbReference type="EMBL" id="CP018800">
    <property type="protein sequence ID" value="ATX81946.1"/>
    <property type="molecule type" value="Genomic_DNA"/>
</dbReference>
<dbReference type="SFLD" id="SFLDG01018">
    <property type="entry name" value="Squalene/Phytoene_Synthase_Lik"/>
    <property type="match status" value="1"/>
</dbReference>
<keyword evidence="1 2" id="KW-0808">Transferase</keyword>
<sequence length="291" mass="34010">MTPEQYCRNRTRGSGSSFFYAFLFLPEDQRRAIMALYAFCREVDDIADEVKEQEVALSKLAFWREEVSQAFKGKPQHPVGKELAWARSNFSINEELLVEIIDGMLMDVMRKPILKRADLSLYAYRVAGAVGLLSIEVFGYRNRKSRDFATSLGEALQLTNILRDVAEDARIGRIYFPQEDRIRLRVSDQDFKDGNMSDGMRQLLHEYADRAECAYQDALAKLSDEDRESLRPSILMGTIYYTYLQRLREIDFDVWHRPVQVLPLRKIWTAWKTWRYESMAAKKGMPLKLEF</sequence>
<dbReference type="InterPro" id="IPR019845">
    <property type="entry name" value="Squalene/phytoene_synthase_CS"/>
</dbReference>
<dbReference type="AlphaFoldDB" id="A0A2K8LCD0"/>
<dbReference type="InterPro" id="IPR002060">
    <property type="entry name" value="Squ/phyt_synthse"/>
</dbReference>
<dbReference type="InterPro" id="IPR033904">
    <property type="entry name" value="Trans_IPPS_HH"/>
</dbReference>
<dbReference type="SFLD" id="SFLDS00005">
    <property type="entry name" value="Isoprenoid_Synthase_Type_I"/>
    <property type="match status" value="1"/>
</dbReference>
<dbReference type="Gene3D" id="1.10.600.10">
    <property type="entry name" value="Farnesyl Diphosphate Synthase"/>
    <property type="match status" value="1"/>
</dbReference>
<protein>
    <submittedName>
        <fullName evidence="2">Farnesyl-diphosphate farnesyltransferase</fullName>
        <ecNumber evidence="2">2.5.1.32</ecNumber>
    </submittedName>
</protein>
<gene>
    <name evidence="2" type="ORF">Ga0123462_1080</name>
</gene>
<dbReference type="RefSeq" id="WP_100265349.1">
    <property type="nucleotide sequence ID" value="NZ_CP018800.1"/>
</dbReference>
<dbReference type="CDD" id="cd00683">
    <property type="entry name" value="Trans_IPPS_HH"/>
    <property type="match status" value="1"/>
</dbReference>
<dbReference type="KEGG" id="mfn:Ga0123462_1080"/>
<dbReference type="EC" id="2.5.1.32" evidence="2"/>
<dbReference type="InterPro" id="IPR008949">
    <property type="entry name" value="Isoprenoid_synthase_dom_sf"/>
</dbReference>
<reference evidence="2 3" key="1">
    <citation type="submission" date="2016-12" db="EMBL/GenBank/DDBJ databases">
        <title>Isolation and genomic insights into novel planktonic Zetaproteobacteria from stratified waters of the Chesapeake Bay.</title>
        <authorList>
            <person name="McAllister S.M."/>
            <person name="Kato S."/>
            <person name="Chan C.S."/>
            <person name="Chiu B.K."/>
            <person name="Field E.K."/>
        </authorList>
    </citation>
    <scope>NUCLEOTIDE SEQUENCE [LARGE SCALE GENOMIC DNA]</scope>
    <source>
        <strain evidence="2 3">CP-8</strain>
    </source>
</reference>
<name>A0A2K8LCD0_9PROT</name>
<evidence type="ECO:0000256" key="1">
    <source>
        <dbReference type="ARBA" id="ARBA00022679"/>
    </source>
</evidence>
<dbReference type="NCBIfam" id="TIGR03465">
    <property type="entry name" value="HpnD"/>
    <property type="match status" value="1"/>
</dbReference>
<dbReference type="SUPFAM" id="SSF48576">
    <property type="entry name" value="Terpenoid synthases"/>
    <property type="match status" value="1"/>
</dbReference>
<accession>A0A2K8LCD0</accession>
<dbReference type="SFLD" id="SFLDG01212">
    <property type="entry name" value="Phytoene_synthase_like"/>
    <property type="match status" value="1"/>
</dbReference>
<dbReference type="OrthoDB" id="9807580at2"/>
<dbReference type="GO" id="GO:0016117">
    <property type="term" value="P:carotenoid biosynthetic process"/>
    <property type="evidence" value="ECO:0007669"/>
    <property type="project" value="InterPro"/>
</dbReference>
<dbReference type="GO" id="GO:0051996">
    <property type="term" value="F:squalene synthase [NAD(P)H] activity"/>
    <property type="evidence" value="ECO:0007669"/>
    <property type="project" value="InterPro"/>
</dbReference>
<dbReference type="GO" id="GO:0004311">
    <property type="term" value="F:geranylgeranyl diphosphate synthase activity"/>
    <property type="evidence" value="ECO:0007669"/>
    <property type="project" value="InterPro"/>
</dbReference>
<dbReference type="InterPro" id="IPR017828">
    <property type="entry name" value="SQ_synth_HpnD-like"/>
</dbReference>
<evidence type="ECO:0000313" key="3">
    <source>
        <dbReference type="Proteomes" id="UP000231637"/>
    </source>
</evidence>
<dbReference type="Proteomes" id="UP000231637">
    <property type="component" value="Chromosome"/>
</dbReference>
<dbReference type="PANTHER" id="PTHR31480">
    <property type="entry name" value="BIFUNCTIONAL LYCOPENE CYCLASE/PHYTOENE SYNTHASE"/>
    <property type="match status" value="1"/>
</dbReference>
<dbReference type="Pfam" id="PF00494">
    <property type="entry name" value="SQS_PSY"/>
    <property type="match status" value="1"/>
</dbReference>
<organism evidence="2 3">
    <name type="scientific">Mariprofundus ferrinatatus</name>
    <dbReference type="NCBI Taxonomy" id="1921087"/>
    <lineage>
        <taxon>Bacteria</taxon>
        <taxon>Pseudomonadati</taxon>
        <taxon>Pseudomonadota</taxon>
        <taxon>Candidatius Mariprofundia</taxon>
        <taxon>Mariprofundales</taxon>
        <taxon>Mariprofundaceae</taxon>
        <taxon>Mariprofundus</taxon>
    </lineage>
</organism>
<evidence type="ECO:0000313" key="2">
    <source>
        <dbReference type="EMBL" id="ATX81946.1"/>
    </source>
</evidence>
<proteinExistence type="predicted"/>